<evidence type="ECO:0000313" key="9">
    <source>
        <dbReference type="Proteomes" id="UP000781932"/>
    </source>
</evidence>
<feature type="transmembrane region" description="Helical" evidence="7">
    <location>
        <begin position="417"/>
        <end position="441"/>
    </location>
</feature>
<keyword evidence="9" id="KW-1185">Reference proteome</keyword>
<reference evidence="8" key="1">
    <citation type="submission" date="2020-03" db="EMBL/GenBank/DDBJ databases">
        <authorList>
            <person name="He L."/>
        </authorList>
    </citation>
    <scope>NUCLEOTIDE SEQUENCE</scope>
    <source>
        <strain evidence="8">CkLH20</strain>
    </source>
</reference>
<feature type="transmembrane region" description="Helical" evidence="7">
    <location>
        <begin position="134"/>
        <end position="159"/>
    </location>
</feature>
<keyword evidence="2" id="KW-0813">Transport</keyword>
<dbReference type="EMBL" id="JAATWM020000040">
    <property type="protein sequence ID" value="KAF9872086.1"/>
    <property type="molecule type" value="Genomic_DNA"/>
</dbReference>
<feature type="transmembrane region" description="Helical" evidence="7">
    <location>
        <begin position="247"/>
        <end position="269"/>
    </location>
</feature>
<feature type="transmembrane region" description="Helical" evidence="7">
    <location>
        <begin position="461"/>
        <end position="483"/>
    </location>
</feature>
<dbReference type="Gene3D" id="1.20.1740.10">
    <property type="entry name" value="Amino acid/polyamine transporter I"/>
    <property type="match status" value="1"/>
</dbReference>
<feature type="transmembrane region" description="Helical" evidence="7">
    <location>
        <begin position="389"/>
        <end position="411"/>
    </location>
</feature>
<evidence type="ECO:0000256" key="7">
    <source>
        <dbReference type="SAM" id="Phobius"/>
    </source>
</evidence>
<dbReference type="InterPro" id="IPR002293">
    <property type="entry name" value="AA/rel_permease1"/>
</dbReference>
<evidence type="ECO:0000256" key="5">
    <source>
        <dbReference type="ARBA" id="ARBA00023136"/>
    </source>
</evidence>
<evidence type="ECO:0000256" key="2">
    <source>
        <dbReference type="ARBA" id="ARBA00022448"/>
    </source>
</evidence>
<evidence type="ECO:0000256" key="4">
    <source>
        <dbReference type="ARBA" id="ARBA00022989"/>
    </source>
</evidence>
<evidence type="ECO:0000313" key="8">
    <source>
        <dbReference type="EMBL" id="KAF9872086.1"/>
    </source>
</evidence>
<keyword evidence="3 7" id="KW-0812">Transmembrane</keyword>
<comment type="subcellular location">
    <subcellularLocation>
        <location evidence="1">Membrane</location>
        <topology evidence="1">Multi-pass membrane protein</topology>
    </subcellularLocation>
</comment>
<keyword evidence="4 7" id="KW-1133">Transmembrane helix</keyword>
<keyword evidence="5 7" id="KW-0472">Membrane</keyword>
<dbReference type="RefSeq" id="XP_038741547.1">
    <property type="nucleotide sequence ID" value="XM_038893137.1"/>
</dbReference>
<evidence type="ECO:0000256" key="3">
    <source>
        <dbReference type="ARBA" id="ARBA00022692"/>
    </source>
</evidence>
<accession>A0A9P6LGE1</accession>
<proteinExistence type="predicted"/>
<feature type="transmembrane region" description="Helical" evidence="7">
    <location>
        <begin position="342"/>
        <end position="368"/>
    </location>
</feature>
<dbReference type="GO" id="GO:0022857">
    <property type="term" value="F:transmembrane transporter activity"/>
    <property type="evidence" value="ECO:0007669"/>
    <property type="project" value="InterPro"/>
</dbReference>
<reference evidence="8" key="2">
    <citation type="submission" date="2020-11" db="EMBL/GenBank/DDBJ databases">
        <title>Whole genome sequencing of Colletotrichum sp.</title>
        <authorList>
            <person name="Li H."/>
        </authorList>
    </citation>
    <scope>NUCLEOTIDE SEQUENCE</scope>
    <source>
        <strain evidence="8">CkLH20</strain>
    </source>
</reference>
<dbReference type="PIRSF" id="PIRSF006060">
    <property type="entry name" value="AA_transporter"/>
    <property type="match status" value="1"/>
</dbReference>
<sequence length="527" mass="56275">MAQNDYELTQSKTEVKSATGARRTSGSGTFDSVIAGDVETLEQLGYEPSNLQRNRSTSTLLFQSLAICSIPYGLGGPLINVIYGGGPLALFVGWITVALLSQSVALSVAELASRYPTSAGPYYWSFQIASRGKTILSFVTGWTWIIANWTITLSVNFGFASLLAGTITMMEPSWVATPWQLLLMFYGLLLFTAVVCIFANRWLSIVDTCCAAFIGLTIVVTLIALSVEAKAGRHDAAYALGHYEETFSGWGHFTFFIGLLPSAYVFCAVGMISGMAEECKDPSVRVPKAIGLTVPIQGVAGLFFILPICFTMAPLDEIIAAPYGQALPVVFRSAMGSNAGGLGLLCLVLVVTIGCSLSITVAASRCTWAFARDNAIPGSRLWSQVDTKLGVPVNAIILVTIVEMLLGLINIGSTSAFTAFVSVGVMALEVSYLIPIIISLFHGRREVNGARYTCGPTIGPVVNYIAVGWISFQAVLFSMPTALPVTSVTMNYASVVFVGFAVLSAIWYRIHARKVYKGPPVTDGIAA</sequence>
<dbReference type="PANTHER" id="PTHR45649:SF28">
    <property type="entry name" value="TRANSPORTER, PUTATIVE (EUROFUNG)-RELATED"/>
    <property type="match status" value="1"/>
</dbReference>
<dbReference type="Pfam" id="PF13520">
    <property type="entry name" value="AA_permease_2"/>
    <property type="match status" value="1"/>
</dbReference>
<feature type="transmembrane region" description="Helical" evidence="7">
    <location>
        <begin position="179"/>
        <end position="198"/>
    </location>
</feature>
<feature type="compositionally biased region" description="Polar residues" evidence="6">
    <location>
        <begin position="1"/>
        <end position="12"/>
    </location>
</feature>
<evidence type="ECO:0000256" key="1">
    <source>
        <dbReference type="ARBA" id="ARBA00004141"/>
    </source>
</evidence>
<feature type="transmembrane region" description="Helical" evidence="7">
    <location>
        <begin position="290"/>
        <end position="313"/>
    </location>
</feature>
<feature type="transmembrane region" description="Helical" evidence="7">
    <location>
        <begin position="60"/>
        <end position="83"/>
    </location>
</feature>
<evidence type="ECO:0000256" key="6">
    <source>
        <dbReference type="SAM" id="MobiDB-lite"/>
    </source>
</evidence>
<comment type="caution">
    <text evidence="8">The sequence shown here is derived from an EMBL/GenBank/DDBJ whole genome shotgun (WGS) entry which is preliminary data.</text>
</comment>
<feature type="transmembrane region" description="Helical" evidence="7">
    <location>
        <begin position="205"/>
        <end position="227"/>
    </location>
</feature>
<dbReference type="OrthoDB" id="3900342at2759"/>
<feature type="transmembrane region" description="Helical" evidence="7">
    <location>
        <begin position="489"/>
        <end position="508"/>
    </location>
</feature>
<gene>
    <name evidence="8" type="ORF">CkaCkLH20_10423</name>
</gene>
<dbReference type="GeneID" id="62166211"/>
<feature type="transmembrane region" description="Helical" evidence="7">
    <location>
        <begin position="89"/>
        <end position="113"/>
    </location>
</feature>
<protein>
    <submittedName>
        <fullName evidence="8">Amino acid permease</fullName>
    </submittedName>
</protein>
<organism evidence="8 9">
    <name type="scientific">Colletotrichum karsti</name>
    <dbReference type="NCBI Taxonomy" id="1095194"/>
    <lineage>
        <taxon>Eukaryota</taxon>
        <taxon>Fungi</taxon>
        <taxon>Dikarya</taxon>
        <taxon>Ascomycota</taxon>
        <taxon>Pezizomycotina</taxon>
        <taxon>Sordariomycetes</taxon>
        <taxon>Hypocreomycetidae</taxon>
        <taxon>Glomerellales</taxon>
        <taxon>Glomerellaceae</taxon>
        <taxon>Colletotrichum</taxon>
        <taxon>Colletotrichum boninense species complex</taxon>
    </lineage>
</organism>
<dbReference type="Proteomes" id="UP000781932">
    <property type="component" value="Unassembled WGS sequence"/>
</dbReference>
<dbReference type="PANTHER" id="PTHR45649">
    <property type="entry name" value="AMINO-ACID PERMEASE BAT1"/>
    <property type="match status" value="1"/>
</dbReference>
<name>A0A9P6LGE1_9PEZI</name>
<dbReference type="AlphaFoldDB" id="A0A9P6LGE1"/>
<feature type="region of interest" description="Disordered" evidence="6">
    <location>
        <begin position="1"/>
        <end position="26"/>
    </location>
</feature>
<dbReference type="GO" id="GO:0016020">
    <property type="term" value="C:membrane"/>
    <property type="evidence" value="ECO:0007669"/>
    <property type="project" value="UniProtKB-SubCell"/>
</dbReference>